<accession>A0A7I8VXV7</accession>
<dbReference type="GO" id="GO:0007015">
    <property type="term" value="P:actin filament organization"/>
    <property type="evidence" value="ECO:0007669"/>
    <property type="project" value="TreeGrafter"/>
</dbReference>
<reference evidence="5 6" key="1">
    <citation type="submission" date="2020-08" db="EMBL/GenBank/DDBJ databases">
        <authorList>
            <person name="Hejnol A."/>
        </authorList>
    </citation>
    <scope>NUCLEOTIDE SEQUENCE [LARGE SCALE GENOMIC DNA]</scope>
</reference>
<gene>
    <name evidence="5" type="ORF">DGYR_LOCUS9061</name>
</gene>
<keyword evidence="6" id="KW-1185">Reference proteome</keyword>
<sequence length="240" mass="26676">MGEREEIDELSAEMSKMRYDEKKEVEARAWMFAVTGEKLVEDVEDDEVIGLDRFGDALKDGVYLCKLINSLTEEDKIKIKTGPAASSPFQQMERIELFIKRAQQYGVRKDDLFSTPDLYDKQNLSSVLNAIEGLARRARNQGYEGPTFGPKEATAKERNFTPEQLEAGKNILGLQMGSNKGASQAGMLAGSRRDIYMKTGDKPEGHHVIGLQMGALETPPPKASSYGNRRDITSHGVEKA</sequence>
<dbReference type="SUPFAM" id="SSF47576">
    <property type="entry name" value="Calponin-homology domain, CH-domain"/>
    <property type="match status" value="1"/>
</dbReference>
<feature type="region of interest" description="Disordered" evidence="3">
    <location>
        <begin position="215"/>
        <end position="240"/>
    </location>
</feature>
<dbReference type="AlphaFoldDB" id="A0A7I8VXV7"/>
<name>A0A7I8VXV7_9ANNE</name>
<dbReference type="PANTHER" id="PTHR47385:SF14">
    <property type="entry name" value="TRANSGELIN"/>
    <property type="match status" value="1"/>
</dbReference>
<dbReference type="GO" id="GO:0015629">
    <property type="term" value="C:actin cytoskeleton"/>
    <property type="evidence" value="ECO:0007669"/>
    <property type="project" value="TreeGrafter"/>
</dbReference>
<dbReference type="Pfam" id="PF00307">
    <property type="entry name" value="CH"/>
    <property type="match status" value="1"/>
</dbReference>
<feature type="domain" description="Calponin-homology (CH)" evidence="4">
    <location>
        <begin position="21"/>
        <end position="139"/>
    </location>
</feature>
<dbReference type="PROSITE" id="PS01052">
    <property type="entry name" value="CALPONIN_1"/>
    <property type="match status" value="1"/>
</dbReference>
<dbReference type="PROSITE" id="PS51122">
    <property type="entry name" value="CALPONIN_2"/>
    <property type="match status" value="1"/>
</dbReference>
<feature type="compositionally biased region" description="Basic and acidic residues" evidence="3">
    <location>
        <begin position="228"/>
        <end position="240"/>
    </location>
</feature>
<dbReference type="OrthoDB" id="21595at2759"/>
<dbReference type="InterPro" id="IPR050606">
    <property type="entry name" value="Calponin-like"/>
</dbReference>
<evidence type="ECO:0000256" key="1">
    <source>
        <dbReference type="ARBA" id="ARBA00009631"/>
    </source>
</evidence>
<dbReference type="InterPro" id="IPR003096">
    <property type="entry name" value="SM22_calponin"/>
</dbReference>
<evidence type="ECO:0000313" key="6">
    <source>
        <dbReference type="Proteomes" id="UP000549394"/>
    </source>
</evidence>
<evidence type="ECO:0000256" key="3">
    <source>
        <dbReference type="SAM" id="MobiDB-lite"/>
    </source>
</evidence>
<evidence type="ECO:0000256" key="2">
    <source>
        <dbReference type="RuleBase" id="RU361224"/>
    </source>
</evidence>
<dbReference type="InterPro" id="IPR000557">
    <property type="entry name" value="Calponin_repeat"/>
</dbReference>
<dbReference type="InterPro" id="IPR036872">
    <property type="entry name" value="CH_dom_sf"/>
</dbReference>
<dbReference type="SMART" id="SM00033">
    <property type="entry name" value="CH"/>
    <property type="match status" value="1"/>
</dbReference>
<comment type="similarity">
    <text evidence="1 2">Belongs to the calponin family.</text>
</comment>
<evidence type="ECO:0000259" key="4">
    <source>
        <dbReference type="PROSITE" id="PS50021"/>
    </source>
</evidence>
<evidence type="ECO:0000313" key="5">
    <source>
        <dbReference type="EMBL" id="CAD5121063.1"/>
    </source>
</evidence>
<dbReference type="PANTHER" id="PTHR47385">
    <property type="entry name" value="CALPONIN"/>
    <property type="match status" value="1"/>
</dbReference>
<dbReference type="PRINTS" id="PR00890">
    <property type="entry name" value="TRANSGELIN"/>
</dbReference>
<dbReference type="Gene3D" id="1.10.418.10">
    <property type="entry name" value="Calponin-like domain"/>
    <property type="match status" value="1"/>
</dbReference>
<protein>
    <recommendedName>
        <fullName evidence="2">Transgelin</fullName>
    </recommendedName>
</protein>
<dbReference type="Pfam" id="PF00402">
    <property type="entry name" value="Calponin"/>
    <property type="match status" value="1"/>
</dbReference>
<dbReference type="GO" id="GO:0051015">
    <property type="term" value="F:actin filament binding"/>
    <property type="evidence" value="ECO:0007669"/>
    <property type="project" value="TreeGrafter"/>
</dbReference>
<dbReference type="PROSITE" id="PS50021">
    <property type="entry name" value="CH"/>
    <property type="match status" value="1"/>
</dbReference>
<dbReference type="PRINTS" id="PR00888">
    <property type="entry name" value="SM22CALPONIN"/>
</dbReference>
<dbReference type="EMBL" id="CAJFCJ010000013">
    <property type="protein sequence ID" value="CAD5121063.1"/>
    <property type="molecule type" value="Genomic_DNA"/>
</dbReference>
<proteinExistence type="inferred from homology"/>
<dbReference type="CDD" id="cd00014">
    <property type="entry name" value="CH_SF"/>
    <property type="match status" value="1"/>
</dbReference>
<dbReference type="InterPro" id="IPR001715">
    <property type="entry name" value="CH_dom"/>
</dbReference>
<organism evidence="5 6">
    <name type="scientific">Dimorphilus gyrociliatus</name>
    <dbReference type="NCBI Taxonomy" id="2664684"/>
    <lineage>
        <taxon>Eukaryota</taxon>
        <taxon>Metazoa</taxon>
        <taxon>Spiralia</taxon>
        <taxon>Lophotrochozoa</taxon>
        <taxon>Annelida</taxon>
        <taxon>Polychaeta</taxon>
        <taxon>Polychaeta incertae sedis</taxon>
        <taxon>Dinophilidae</taxon>
        <taxon>Dimorphilus</taxon>
    </lineage>
</organism>
<comment type="caution">
    <text evidence="5">The sequence shown here is derived from an EMBL/GenBank/DDBJ whole genome shotgun (WGS) entry which is preliminary data.</text>
</comment>
<dbReference type="Proteomes" id="UP000549394">
    <property type="component" value="Unassembled WGS sequence"/>
</dbReference>